<keyword evidence="1" id="KW-0472">Membrane</keyword>
<dbReference type="RefSeq" id="WP_016168637.1">
    <property type="nucleotide sequence ID" value="NZ_JHZG01000003.1"/>
</dbReference>
<accession>R9AQN6</accession>
<dbReference type="EMBL" id="AQFM01000048">
    <property type="protein sequence ID" value="EOR02391.1"/>
    <property type="molecule type" value="Genomic_DNA"/>
</dbReference>
<dbReference type="OrthoDB" id="6709681at2"/>
<dbReference type="PATRIC" id="fig|1120927.3.peg.3561"/>
<keyword evidence="1" id="KW-1133">Transmembrane helix</keyword>
<comment type="caution">
    <text evidence="2">The sequence shown here is derived from an EMBL/GenBank/DDBJ whole genome shotgun (WGS) entry which is preliminary data.</text>
</comment>
<evidence type="ECO:0000313" key="2">
    <source>
        <dbReference type="EMBL" id="EOR02391.1"/>
    </source>
</evidence>
<keyword evidence="3" id="KW-1185">Reference proteome</keyword>
<gene>
    <name evidence="2" type="ORF">I593_03659</name>
</gene>
<reference evidence="2 3" key="1">
    <citation type="submission" date="2013-03" db="EMBL/GenBank/DDBJ databases">
        <title>The Genome Sequence of Acinetobacter tandoii CIP 107469.</title>
        <authorList>
            <consortium name="The Broad Institute Genome Sequencing Platform"/>
            <consortium name="The Broad Institute Genome Sequencing Center for Infectious Disease"/>
            <person name="Cerqueira G."/>
            <person name="Feldgarden M."/>
            <person name="Courvalin P."/>
            <person name="Perichon B."/>
            <person name="Grillot-Courvalin C."/>
            <person name="Clermont D."/>
            <person name="Rocha E."/>
            <person name="Yoon E.-J."/>
            <person name="Nemec A."/>
            <person name="Walker B."/>
            <person name="Young S.K."/>
            <person name="Zeng Q."/>
            <person name="Gargeya S."/>
            <person name="Fitzgerald M."/>
            <person name="Haas B."/>
            <person name="Abouelleil A."/>
            <person name="Alvarado L."/>
            <person name="Arachchi H.M."/>
            <person name="Berlin A.M."/>
            <person name="Chapman S.B."/>
            <person name="Dewar J."/>
            <person name="Goldberg J."/>
            <person name="Griggs A."/>
            <person name="Gujja S."/>
            <person name="Hansen M."/>
            <person name="Howarth C."/>
            <person name="Imamovic A."/>
            <person name="Larimer J."/>
            <person name="McCowan C."/>
            <person name="Murphy C."/>
            <person name="Neiman D."/>
            <person name="Pearson M."/>
            <person name="Priest M."/>
            <person name="Roberts A."/>
            <person name="Saif S."/>
            <person name="Shea T."/>
            <person name="Sisk P."/>
            <person name="Sykes S."/>
            <person name="Wortman J."/>
            <person name="Nusbaum C."/>
            <person name="Birren B."/>
        </authorList>
    </citation>
    <scope>NUCLEOTIDE SEQUENCE [LARGE SCALE GENOMIC DNA]</scope>
    <source>
        <strain evidence="2 3">CIP 107469</strain>
    </source>
</reference>
<feature type="transmembrane region" description="Helical" evidence="1">
    <location>
        <begin position="40"/>
        <end position="59"/>
    </location>
</feature>
<evidence type="ECO:0000256" key="1">
    <source>
        <dbReference type="SAM" id="Phobius"/>
    </source>
</evidence>
<evidence type="ECO:0000313" key="3">
    <source>
        <dbReference type="Proteomes" id="UP000016201"/>
    </source>
</evidence>
<proteinExistence type="predicted"/>
<protein>
    <submittedName>
        <fullName evidence="2">Uncharacterized protein</fullName>
    </submittedName>
</protein>
<keyword evidence="1" id="KW-0812">Transmembrane</keyword>
<name>R9AQN6_9GAMM</name>
<dbReference type="Proteomes" id="UP000016201">
    <property type="component" value="Unassembled WGS sequence"/>
</dbReference>
<dbReference type="AlphaFoldDB" id="R9AQN6"/>
<organism evidence="2 3">
    <name type="scientific">Acinetobacter tandoii DSM 14970 = CIP 107469</name>
    <dbReference type="NCBI Taxonomy" id="1120927"/>
    <lineage>
        <taxon>Bacteria</taxon>
        <taxon>Pseudomonadati</taxon>
        <taxon>Pseudomonadota</taxon>
        <taxon>Gammaproteobacteria</taxon>
        <taxon>Moraxellales</taxon>
        <taxon>Moraxellaceae</taxon>
        <taxon>Acinetobacter</taxon>
    </lineage>
</organism>
<sequence>MFTKRVSSTIMVFSCFAIVFLSSISTTIFSESAFNDNASISIAVLAAIGLALTTAKLIFDTIHNICNP</sequence>